<evidence type="ECO:0000313" key="6">
    <source>
        <dbReference type="Proteomes" id="UP001201985"/>
    </source>
</evidence>
<name>A0ABS9VZT7_9PROT</name>
<dbReference type="RefSeq" id="WP_241792422.1">
    <property type="nucleotide sequence ID" value="NZ_JALBUU010000004.1"/>
</dbReference>
<dbReference type="Proteomes" id="UP001201985">
    <property type="component" value="Unassembled WGS sequence"/>
</dbReference>
<evidence type="ECO:0000256" key="1">
    <source>
        <dbReference type="ARBA" id="ARBA00018719"/>
    </source>
</evidence>
<dbReference type="PRINTS" id="PR00469">
    <property type="entry name" value="PNDRDTASEII"/>
</dbReference>
<dbReference type="SUPFAM" id="SSF51905">
    <property type="entry name" value="FAD/NAD(P)-binding domain"/>
    <property type="match status" value="1"/>
</dbReference>
<keyword evidence="2" id="KW-0285">Flavoprotein</keyword>
<dbReference type="InterPro" id="IPR036188">
    <property type="entry name" value="FAD/NAD-bd_sf"/>
</dbReference>
<dbReference type="Pfam" id="PF07992">
    <property type="entry name" value="Pyr_redox_2"/>
    <property type="match status" value="1"/>
</dbReference>
<keyword evidence="6" id="KW-1185">Reference proteome</keyword>
<sequence length="297" mass="31737">MHDAIIVGGGPAGLSAALLLGRARRRVLLVDAGEGRNARSHAIHGFLTRDGTPPAEFRRMAQEELRRYPSIELRQGEVEAARRNRDGFAVTLAGQTTESRSLLLATGLADELPDWPGLDEAYGTDIWHCPYCDGFERQDEPLAVHGAGHDAVRLAIEVRNWTGDLVACTDGPVSQADRDRLAALNIGLREGRVTALRVEDGRLRALRFADGSELERAGLFLAIAQRPRSALAESLGCKLTAAGQVRANRHGGTDIPGLFIAGDASPGLQMAVVAAAQGSIAAFHLNAGLLKQESHPQ</sequence>
<dbReference type="Gene3D" id="3.50.50.60">
    <property type="entry name" value="FAD/NAD(P)-binding domain"/>
    <property type="match status" value="2"/>
</dbReference>
<keyword evidence="3" id="KW-0560">Oxidoreductase</keyword>
<evidence type="ECO:0000259" key="4">
    <source>
        <dbReference type="Pfam" id="PF07992"/>
    </source>
</evidence>
<comment type="caution">
    <text evidence="5">The sequence shown here is derived from an EMBL/GenBank/DDBJ whole genome shotgun (WGS) entry which is preliminary data.</text>
</comment>
<proteinExistence type="predicted"/>
<evidence type="ECO:0000256" key="2">
    <source>
        <dbReference type="ARBA" id="ARBA00022630"/>
    </source>
</evidence>
<evidence type="ECO:0000313" key="5">
    <source>
        <dbReference type="EMBL" id="MCI0752303.1"/>
    </source>
</evidence>
<reference evidence="5 6" key="1">
    <citation type="submission" date="2022-03" db="EMBL/GenBank/DDBJ databases">
        <title>Complete genome analysis of Roseomonas KG 17.1 : a prolific producer of plant growth promoters.</title>
        <authorList>
            <person name="Saadouli I."/>
            <person name="Najjari A."/>
            <person name="Mosbah A."/>
            <person name="Ouzari H.I."/>
        </authorList>
    </citation>
    <scope>NUCLEOTIDE SEQUENCE [LARGE SCALE GENOMIC DNA]</scope>
    <source>
        <strain evidence="5 6">KG17-1</strain>
    </source>
</reference>
<dbReference type="InterPro" id="IPR023753">
    <property type="entry name" value="FAD/NAD-binding_dom"/>
</dbReference>
<dbReference type="PANTHER" id="PTHR48105">
    <property type="entry name" value="THIOREDOXIN REDUCTASE 1-RELATED-RELATED"/>
    <property type="match status" value="1"/>
</dbReference>
<accession>A0ABS9VZT7</accession>
<evidence type="ECO:0000256" key="3">
    <source>
        <dbReference type="ARBA" id="ARBA00023002"/>
    </source>
</evidence>
<dbReference type="PRINTS" id="PR00368">
    <property type="entry name" value="FADPNR"/>
</dbReference>
<gene>
    <name evidence="5" type="ORF">MON41_00820</name>
</gene>
<dbReference type="EMBL" id="JALBUU010000004">
    <property type="protein sequence ID" value="MCI0752303.1"/>
    <property type="molecule type" value="Genomic_DNA"/>
</dbReference>
<feature type="domain" description="FAD/NAD(P)-binding" evidence="4">
    <location>
        <begin position="3"/>
        <end position="278"/>
    </location>
</feature>
<dbReference type="InterPro" id="IPR050097">
    <property type="entry name" value="Ferredoxin-NADP_redctase_2"/>
</dbReference>
<organism evidence="5 6">
    <name type="scientific">Teichococcus vastitatis</name>
    <dbReference type="NCBI Taxonomy" id="2307076"/>
    <lineage>
        <taxon>Bacteria</taxon>
        <taxon>Pseudomonadati</taxon>
        <taxon>Pseudomonadota</taxon>
        <taxon>Alphaproteobacteria</taxon>
        <taxon>Acetobacterales</taxon>
        <taxon>Roseomonadaceae</taxon>
        <taxon>Roseomonas</taxon>
    </lineage>
</organism>
<protein>
    <recommendedName>
        <fullName evidence="1">Thioredoxin reductase</fullName>
    </recommendedName>
</protein>